<keyword evidence="3" id="KW-1185">Reference proteome</keyword>
<proteinExistence type="predicted"/>
<feature type="compositionally biased region" description="Gly residues" evidence="1">
    <location>
        <begin position="1"/>
        <end position="10"/>
    </location>
</feature>
<sequence>METSGRGTGPGLMPLPDQPAEDARELIFRAGLDDVAPRSVAVVSTADILARLAESRQALAPDPEDDPAQADLLALSDRDDEIEAILTEMLADPEAPFAQISVLYQDFLVRCRIRRVKGPAMDLPAFRKRLAIARAGVEAEEVDGDAWNQATLVAAALPEDMRGVFLLVARAGLRKAPCPSDEEIARAYGTRSPSRARRLLAYMEERGFLATASDLRASASSSCRISAGRPRRAAPTRWRRSRAGETGTARPLSPFDFSAGRCH</sequence>
<reference evidence="2 3" key="1">
    <citation type="submission" date="2016-07" db="EMBL/GenBank/DDBJ databases">
        <title>Draft Genome Sequence of Methylobrevis pamukkalensis PK2.</title>
        <authorList>
            <person name="Vasilenko O.V."/>
            <person name="Doronina N.V."/>
            <person name="Shmareva M.N."/>
            <person name="Tarlachkov S.V."/>
            <person name="Mustakhimov I."/>
            <person name="Trotsenko Y.A."/>
        </authorList>
    </citation>
    <scope>NUCLEOTIDE SEQUENCE [LARGE SCALE GENOMIC DNA]</scope>
    <source>
        <strain evidence="2 3">PK2</strain>
    </source>
</reference>
<evidence type="ECO:0000313" key="3">
    <source>
        <dbReference type="Proteomes" id="UP000094622"/>
    </source>
</evidence>
<accession>A0A1E3GZ53</accession>
<organism evidence="2 3">
    <name type="scientific">Methylobrevis pamukkalensis</name>
    <dbReference type="NCBI Taxonomy" id="1439726"/>
    <lineage>
        <taxon>Bacteria</taxon>
        <taxon>Pseudomonadati</taxon>
        <taxon>Pseudomonadota</taxon>
        <taxon>Alphaproteobacteria</taxon>
        <taxon>Hyphomicrobiales</taxon>
        <taxon>Pleomorphomonadaceae</taxon>
        <taxon>Methylobrevis</taxon>
    </lineage>
</organism>
<dbReference type="EMBL" id="MCRJ01000098">
    <property type="protein sequence ID" value="ODN69312.1"/>
    <property type="molecule type" value="Genomic_DNA"/>
</dbReference>
<feature type="region of interest" description="Disordered" evidence="1">
    <location>
        <begin position="226"/>
        <end position="263"/>
    </location>
</feature>
<evidence type="ECO:0000313" key="2">
    <source>
        <dbReference type="EMBL" id="ODN69312.1"/>
    </source>
</evidence>
<comment type="caution">
    <text evidence="2">The sequence shown here is derived from an EMBL/GenBank/DDBJ whole genome shotgun (WGS) entry which is preliminary data.</text>
</comment>
<feature type="region of interest" description="Disordered" evidence="1">
    <location>
        <begin position="1"/>
        <end position="20"/>
    </location>
</feature>
<protein>
    <submittedName>
        <fullName evidence="2">Uncharacterized protein</fullName>
    </submittedName>
</protein>
<dbReference type="Proteomes" id="UP000094622">
    <property type="component" value="Unassembled WGS sequence"/>
</dbReference>
<feature type="compositionally biased region" description="Basic residues" evidence="1">
    <location>
        <begin position="229"/>
        <end position="241"/>
    </location>
</feature>
<name>A0A1E3GZ53_9HYPH</name>
<dbReference type="AlphaFoldDB" id="A0A1E3GZ53"/>
<gene>
    <name evidence="2" type="ORF">A6302_03398</name>
</gene>
<dbReference type="PATRIC" id="fig|1439726.3.peg.3574"/>
<evidence type="ECO:0000256" key="1">
    <source>
        <dbReference type="SAM" id="MobiDB-lite"/>
    </source>
</evidence>